<sequence>MYTQLPIADCSTIHSEYRQTSHSHRRENVYHLQRTPTEFRYQFRSLQKQIRILEANEAVLDKRLSRIEQNHYNKQKNRASSYPHRHKGLLRNCGKSGLHEVTSVRTERCNSATHNHLLDTNLLIKQFHNHQKSLNRENLFTKQKKLLHHRYSGSVLTRRNVLDLTGQNRSNFCECQSNSGKSFTQEYLGVQCSLGRCTPSSCELRRGSDESSISEGAKADNCVNETFVSTDKPRISEMNDSKEDDAYIALEIISSASKTSQLDKLSVNNLQISPALSNKTSLRPLTPTVDEDRCLAYSNDQNCSTTGNDISNLVSLDSLSTSQIYDHKADAVKEDDDDDDDDEVSCSKSTSKIQDDKMSTEEKMEELKRPKIMPRKSFLIPLNNYETNSTILLKTNTHEHIEIFKHIINELIQTERNYCHTLRVLIDTLAKIIQAKCGLCKEDLSQLFPNSLLNMYKMHNQILIHMERDLHSIKNSITFNSVNILLKVLCGVDFEDCCELNNRLNDLLLNELQLNSSPFYEIYKNYLLEFTVTMKTMRKLLRQSTRFRQIVKRLQNNECGGTELSTLLIAPIQRIPRYLLLIKQFIRQTNKIEGSISVEKNFEQENLYSQTVSLITSRLKNSQLANHFSDFIQKTRVANQAIIIKPMKKETTDNTVKVNKCNPLTLGKSNTHYVKCKKAWFHVRRAFSEKRGDEGEQKDCHSPKNPSSLRISRRSPPRLLDDKSKVKRMSSKEDSVDVIITKLTEGHNMRRTDCRNTFQNHFSKEEKYEDYNNQRCKSLSEQSGLPVEIKETEMPKRIQKVCLLNVPPCVGQRRSINKISKLRNTEKLDIKETELLTNTDLNSSTSSYSKNQPGVRNSSLQVNLGEDQSQQSSQQFDRTSLESKVKSNPSPRSNIPLSSGIPRRHSDPLGFSKAETTVSQRIYSIGTQ</sequence>
<feature type="compositionally biased region" description="Basic and acidic residues" evidence="1">
    <location>
        <begin position="719"/>
        <end position="731"/>
    </location>
</feature>
<feature type="compositionally biased region" description="Basic and acidic residues" evidence="1">
    <location>
        <begin position="353"/>
        <end position="367"/>
    </location>
</feature>
<dbReference type="PANTHER" id="PTHR12673">
    <property type="entry name" value="FACIOGENITAL DYSPLASIA PROTEIN"/>
    <property type="match status" value="1"/>
</dbReference>
<evidence type="ECO:0000313" key="4">
    <source>
        <dbReference type="WBParaSite" id="TREG1_23590.1"/>
    </source>
</evidence>
<dbReference type="InterPro" id="IPR035899">
    <property type="entry name" value="DBL_dom_sf"/>
</dbReference>
<feature type="region of interest" description="Disordered" evidence="1">
    <location>
        <begin position="691"/>
        <end position="731"/>
    </location>
</feature>
<feature type="domain" description="DH" evidence="2">
    <location>
        <begin position="403"/>
        <end position="607"/>
    </location>
</feature>
<name>A0AA85JJ80_TRIRE</name>
<protein>
    <recommendedName>
        <fullName evidence="2">DH domain-containing protein</fullName>
    </recommendedName>
</protein>
<dbReference type="GO" id="GO:0005085">
    <property type="term" value="F:guanyl-nucleotide exchange factor activity"/>
    <property type="evidence" value="ECO:0007669"/>
    <property type="project" value="InterPro"/>
</dbReference>
<dbReference type="InterPro" id="IPR000219">
    <property type="entry name" value="DH_dom"/>
</dbReference>
<evidence type="ECO:0000313" key="3">
    <source>
        <dbReference type="Proteomes" id="UP000050795"/>
    </source>
</evidence>
<dbReference type="Gene3D" id="1.20.900.10">
    <property type="entry name" value="Dbl homology (DH) domain"/>
    <property type="match status" value="1"/>
</dbReference>
<feature type="compositionally biased region" description="Polar residues" evidence="1">
    <location>
        <begin position="886"/>
        <end position="897"/>
    </location>
</feature>
<dbReference type="SMART" id="SM00325">
    <property type="entry name" value="RhoGEF"/>
    <property type="match status" value="1"/>
</dbReference>
<organism evidence="3 4">
    <name type="scientific">Trichobilharzia regenti</name>
    <name type="common">Nasal bird schistosome</name>
    <dbReference type="NCBI Taxonomy" id="157069"/>
    <lineage>
        <taxon>Eukaryota</taxon>
        <taxon>Metazoa</taxon>
        <taxon>Spiralia</taxon>
        <taxon>Lophotrochozoa</taxon>
        <taxon>Platyhelminthes</taxon>
        <taxon>Trematoda</taxon>
        <taxon>Digenea</taxon>
        <taxon>Strigeidida</taxon>
        <taxon>Schistosomatoidea</taxon>
        <taxon>Schistosomatidae</taxon>
        <taxon>Trichobilharzia</taxon>
    </lineage>
</organism>
<feature type="region of interest" description="Disordered" evidence="1">
    <location>
        <begin position="865"/>
        <end position="918"/>
    </location>
</feature>
<feature type="compositionally biased region" description="Acidic residues" evidence="1">
    <location>
        <begin position="333"/>
        <end position="344"/>
    </location>
</feature>
<dbReference type="InterPro" id="IPR051092">
    <property type="entry name" value="FYVE_RhoGEF_PH"/>
</dbReference>
<dbReference type="GO" id="GO:0005737">
    <property type="term" value="C:cytoplasm"/>
    <property type="evidence" value="ECO:0007669"/>
    <property type="project" value="TreeGrafter"/>
</dbReference>
<feature type="region of interest" description="Disordered" evidence="1">
    <location>
        <begin position="330"/>
        <end position="367"/>
    </location>
</feature>
<evidence type="ECO:0000256" key="1">
    <source>
        <dbReference type="SAM" id="MobiDB-lite"/>
    </source>
</evidence>
<reference evidence="3" key="1">
    <citation type="submission" date="2022-06" db="EMBL/GenBank/DDBJ databases">
        <authorList>
            <person name="Berger JAMES D."/>
            <person name="Berger JAMES D."/>
        </authorList>
    </citation>
    <scope>NUCLEOTIDE SEQUENCE [LARGE SCALE GENOMIC DNA]</scope>
</reference>
<dbReference type="AlphaFoldDB" id="A0AA85JJ80"/>
<reference evidence="4" key="2">
    <citation type="submission" date="2023-11" db="UniProtKB">
        <authorList>
            <consortium name="WormBaseParasite"/>
        </authorList>
    </citation>
    <scope>IDENTIFICATION</scope>
</reference>
<dbReference type="SUPFAM" id="SSF48065">
    <property type="entry name" value="DBL homology domain (DH-domain)"/>
    <property type="match status" value="1"/>
</dbReference>
<keyword evidence="3" id="KW-1185">Reference proteome</keyword>
<feature type="compositionally biased region" description="Basic and acidic residues" evidence="1">
    <location>
        <begin position="691"/>
        <end position="702"/>
    </location>
</feature>
<dbReference type="Pfam" id="PF00621">
    <property type="entry name" value="RhoGEF"/>
    <property type="match status" value="1"/>
</dbReference>
<dbReference type="PROSITE" id="PS50010">
    <property type="entry name" value="DH_2"/>
    <property type="match status" value="1"/>
</dbReference>
<accession>A0AA85JJ80</accession>
<dbReference type="PANTHER" id="PTHR12673:SF159">
    <property type="entry name" value="LD03170P"/>
    <property type="match status" value="1"/>
</dbReference>
<dbReference type="Proteomes" id="UP000050795">
    <property type="component" value="Unassembled WGS sequence"/>
</dbReference>
<proteinExistence type="predicted"/>
<evidence type="ECO:0000259" key="2">
    <source>
        <dbReference type="PROSITE" id="PS50010"/>
    </source>
</evidence>
<dbReference type="WBParaSite" id="TREG1_23590.1">
    <property type="protein sequence ID" value="TREG1_23590.1"/>
    <property type="gene ID" value="TREG1_23590"/>
</dbReference>